<feature type="transmembrane region" description="Helical" evidence="7">
    <location>
        <begin position="141"/>
        <end position="159"/>
    </location>
</feature>
<comment type="subcellular location">
    <subcellularLocation>
        <location evidence="1 7">Cell membrane</location>
        <topology evidence="1 7">Multi-pass membrane protein</topology>
    </subcellularLocation>
</comment>
<evidence type="ECO:0000256" key="6">
    <source>
        <dbReference type="ARBA" id="ARBA00023136"/>
    </source>
</evidence>
<reference evidence="9" key="1">
    <citation type="journal article" date="2020" name="mSystems">
        <title>Genome- and Community-Level Interaction Insights into Carbon Utilization and Element Cycling Functions of Hydrothermarchaeota in Hydrothermal Sediment.</title>
        <authorList>
            <person name="Zhou Z."/>
            <person name="Liu Y."/>
            <person name="Xu W."/>
            <person name="Pan J."/>
            <person name="Luo Z.H."/>
            <person name="Li M."/>
        </authorList>
    </citation>
    <scope>NUCLEOTIDE SEQUENCE [LARGE SCALE GENOMIC DNA]</scope>
    <source>
        <strain evidence="9">SpSt-210</strain>
    </source>
</reference>
<keyword evidence="2 7" id="KW-0813">Transport</keyword>
<dbReference type="PANTHER" id="PTHR30151:SF0">
    <property type="entry name" value="ABC TRANSPORTER PERMEASE PROTEIN MJ0413-RELATED"/>
    <property type="match status" value="1"/>
</dbReference>
<dbReference type="SUPFAM" id="SSF161098">
    <property type="entry name" value="MetI-like"/>
    <property type="match status" value="1"/>
</dbReference>
<keyword evidence="6 7" id="KW-0472">Membrane</keyword>
<evidence type="ECO:0000256" key="5">
    <source>
        <dbReference type="ARBA" id="ARBA00022989"/>
    </source>
</evidence>
<evidence type="ECO:0000313" key="9">
    <source>
        <dbReference type="EMBL" id="HEG91389.1"/>
    </source>
</evidence>
<feature type="transmembrane region" description="Helical" evidence="7">
    <location>
        <begin position="180"/>
        <end position="198"/>
    </location>
</feature>
<evidence type="ECO:0000256" key="7">
    <source>
        <dbReference type="RuleBase" id="RU363032"/>
    </source>
</evidence>
<feature type="transmembrane region" description="Helical" evidence="7">
    <location>
        <begin position="115"/>
        <end position="135"/>
    </location>
</feature>
<feature type="transmembrane region" description="Helical" evidence="7">
    <location>
        <begin position="239"/>
        <end position="262"/>
    </location>
</feature>
<dbReference type="EMBL" id="DSIY01000193">
    <property type="protein sequence ID" value="HEG91389.1"/>
    <property type="molecule type" value="Genomic_DNA"/>
</dbReference>
<evidence type="ECO:0000256" key="4">
    <source>
        <dbReference type="ARBA" id="ARBA00022692"/>
    </source>
</evidence>
<feature type="transmembrane region" description="Helical" evidence="7">
    <location>
        <begin position="73"/>
        <end position="103"/>
    </location>
</feature>
<name>A0A831X0I8_9BACT</name>
<dbReference type="Pfam" id="PF00528">
    <property type="entry name" value="BPD_transp_1"/>
    <property type="match status" value="1"/>
</dbReference>
<keyword evidence="5 7" id="KW-1133">Transmembrane helix</keyword>
<comment type="caution">
    <text evidence="9">The sequence shown here is derived from an EMBL/GenBank/DDBJ whole genome shotgun (WGS) entry which is preliminary data.</text>
</comment>
<keyword evidence="4 7" id="KW-0812">Transmembrane</keyword>
<comment type="similarity">
    <text evidence="7">Belongs to the binding-protein-dependent transport system permease family.</text>
</comment>
<keyword evidence="3" id="KW-1003">Cell membrane</keyword>
<dbReference type="GO" id="GO:0055085">
    <property type="term" value="P:transmembrane transport"/>
    <property type="evidence" value="ECO:0007669"/>
    <property type="project" value="InterPro"/>
</dbReference>
<feature type="domain" description="ABC transmembrane type-1" evidence="8">
    <location>
        <begin position="77"/>
        <end position="257"/>
    </location>
</feature>
<dbReference type="AlphaFoldDB" id="A0A831X0I8"/>
<dbReference type="Gene3D" id="1.10.3720.10">
    <property type="entry name" value="MetI-like"/>
    <property type="match status" value="1"/>
</dbReference>
<dbReference type="CDD" id="cd06261">
    <property type="entry name" value="TM_PBP2"/>
    <property type="match status" value="1"/>
</dbReference>
<sequence length="269" mass="29664">MTSQRVAQPAATARPRAANVPALLRRVHAPTILVLILLVVAWAIIAARTSPYVLPSPEKVGRTLLDLARSGDLWAHVAATLYRVTAGFLLGTALALVLGLLASSRQTARGVLRDINAVLNATSVFVWIVLALIWFGLTDRAPIFTTLMITIPVLLSNVFEGIDNLDRKFLEMAQVYRFGPYATFFHITVPSLVPYLFAGMRVAFALGLRVSVVAEIFGVSTGVGYMMNYARDTLRTDAVFAWAVVLILMMLLLDNLVFAPLLRWLTRWR</sequence>
<proteinExistence type="inferred from homology"/>
<evidence type="ECO:0000256" key="3">
    <source>
        <dbReference type="ARBA" id="ARBA00022475"/>
    </source>
</evidence>
<evidence type="ECO:0000259" key="8">
    <source>
        <dbReference type="PROSITE" id="PS50928"/>
    </source>
</evidence>
<dbReference type="PANTHER" id="PTHR30151">
    <property type="entry name" value="ALKANE SULFONATE ABC TRANSPORTER-RELATED, MEMBRANE SUBUNIT"/>
    <property type="match status" value="1"/>
</dbReference>
<dbReference type="InterPro" id="IPR035906">
    <property type="entry name" value="MetI-like_sf"/>
</dbReference>
<feature type="transmembrane region" description="Helical" evidence="7">
    <location>
        <begin position="32"/>
        <end position="53"/>
    </location>
</feature>
<dbReference type="InterPro" id="IPR000515">
    <property type="entry name" value="MetI-like"/>
</dbReference>
<protein>
    <submittedName>
        <fullName evidence="9">ABC transporter permease</fullName>
    </submittedName>
</protein>
<evidence type="ECO:0000256" key="2">
    <source>
        <dbReference type="ARBA" id="ARBA00022448"/>
    </source>
</evidence>
<organism evidence="9">
    <name type="scientific">Thermorudis peleae</name>
    <dbReference type="NCBI Taxonomy" id="1382356"/>
    <lineage>
        <taxon>Bacteria</taxon>
        <taxon>Pseudomonadati</taxon>
        <taxon>Thermomicrobiota</taxon>
        <taxon>Thermomicrobia</taxon>
        <taxon>Thermomicrobia incertae sedis</taxon>
        <taxon>Thermorudis</taxon>
    </lineage>
</organism>
<evidence type="ECO:0000256" key="1">
    <source>
        <dbReference type="ARBA" id="ARBA00004651"/>
    </source>
</evidence>
<dbReference type="PROSITE" id="PS50928">
    <property type="entry name" value="ABC_TM1"/>
    <property type="match status" value="1"/>
</dbReference>
<accession>A0A831X0I8</accession>
<feature type="transmembrane region" description="Helical" evidence="7">
    <location>
        <begin position="204"/>
        <end position="227"/>
    </location>
</feature>
<gene>
    <name evidence="9" type="ORF">ENP34_08095</name>
</gene>
<dbReference type="GO" id="GO:0005886">
    <property type="term" value="C:plasma membrane"/>
    <property type="evidence" value="ECO:0007669"/>
    <property type="project" value="UniProtKB-SubCell"/>
</dbReference>